<organism evidence="1 2">
    <name type="scientific">Archangium violaceum Cb vi76</name>
    <dbReference type="NCBI Taxonomy" id="1406225"/>
    <lineage>
        <taxon>Bacteria</taxon>
        <taxon>Pseudomonadati</taxon>
        <taxon>Myxococcota</taxon>
        <taxon>Myxococcia</taxon>
        <taxon>Myxococcales</taxon>
        <taxon>Cystobacterineae</taxon>
        <taxon>Archangiaceae</taxon>
        <taxon>Archangium</taxon>
    </lineage>
</organism>
<dbReference type="AlphaFoldDB" id="A0A084ST96"/>
<evidence type="ECO:0000313" key="2">
    <source>
        <dbReference type="Proteomes" id="UP000028547"/>
    </source>
</evidence>
<proteinExistence type="predicted"/>
<sequence>MANPRQVSEHEAQGEVERVLHEMRRTLRVTGLDVTVRTWAGFERFLVAMWEAMGPNTETRAFESAADEVRAQAVEAAESLGRLGAWEAAVLGESQRYHVRGTLELYHYLDPKMLVFTSAVKLALQDERVGVLQPLGSAERVERGAPGRMMAMEEVEERPGDARLRGLFEDIAETVGPPALPGEFRGLALWPGYLEAAWERLKPRMRTEEWARACDALLETSRRLARRLPYEVALSKERLEVLREDAELIQRVTVRSEWRLPVLVLGMATLVDDVRDLERRLPFPAEARLVPDFVVGEELR</sequence>
<dbReference type="Pfam" id="PF10778">
    <property type="entry name" value="DehI"/>
    <property type="match status" value="1"/>
</dbReference>
<accession>A0A084ST96</accession>
<reference evidence="1 2" key="1">
    <citation type="submission" date="2014-07" db="EMBL/GenBank/DDBJ databases">
        <title>Draft Genome Sequence of Gephyronic Acid Producer, Cystobacter violaceus Strain Cb vi76.</title>
        <authorList>
            <person name="Stevens D.C."/>
            <person name="Young J."/>
            <person name="Carmichael R."/>
            <person name="Tan J."/>
            <person name="Taylor R.E."/>
        </authorList>
    </citation>
    <scope>NUCLEOTIDE SEQUENCE [LARGE SCALE GENOMIC DNA]</scope>
    <source>
        <strain evidence="1 2">Cb vi76</strain>
    </source>
</reference>
<dbReference type="EMBL" id="JPMI01000133">
    <property type="protein sequence ID" value="KFA91681.1"/>
    <property type="molecule type" value="Genomic_DNA"/>
</dbReference>
<gene>
    <name evidence="1" type="ORF">Q664_20290</name>
</gene>
<evidence type="ECO:0000313" key="1">
    <source>
        <dbReference type="EMBL" id="KFA91681.1"/>
    </source>
</evidence>
<comment type="caution">
    <text evidence="1">The sequence shown here is derived from an EMBL/GenBank/DDBJ whole genome shotgun (WGS) entry which is preliminary data.</text>
</comment>
<protein>
    <submittedName>
        <fullName evidence="1">Uncharacterized protein</fullName>
    </submittedName>
</protein>
<dbReference type="InterPro" id="IPR019714">
    <property type="entry name" value="2-haloacid_dehalogenase_DehI"/>
</dbReference>
<name>A0A084ST96_9BACT</name>
<dbReference type="GO" id="GO:0019120">
    <property type="term" value="F:hydrolase activity, acting on acid halide bonds, in C-halide compounds"/>
    <property type="evidence" value="ECO:0007669"/>
    <property type="project" value="InterPro"/>
</dbReference>
<dbReference type="Proteomes" id="UP000028547">
    <property type="component" value="Unassembled WGS sequence"/>
</dbReference>
<dbReference type="RefSeq" id="WP_043397730.1">
    <property type="nucleotide sequence ID" value="NZ_JPMI01000133.1"/>
</dbReference>
<dbReference type="InterPro" id="IPR029032">
    <property type="entry name" value="AhpD-like"/>
</dbReference>
<dbReference type="Gene3D" id="1.20.1290.10">
    <property type="entry name" value="AhpD-like"/>
    <property type="match status" value="1"/>
</dbReference>